<dbReference type="PANTHER" id="PTHR33115">
    <property type="entry name" value="ARM REPEAT SUPERFAMILY PROTEIN"/>
    <property type="match status" value="1"/>
</dbReference>
<reference evidence="2" key="3">
    <citation type="journal article" date="2017" name="Nature">
        <title>Genome sequence of the progenitor of the wheat D genome Aegilops tauschii.</title>
        <authorList>
            <person name="Luo M.C."/>
            <person name="Gu Y.Q."/>
            <person name="Puiu D."/>
            <person name="Wang H."/>
            <person name="Twardziok S.O."/>
            <person name="Deal K.R."/>
            <person name="Huo N."/>
            <person name="Zhu T."/>
            <person name="Wang L."/>
            <person name="Wang Y."/>
            <person name="McGuire P.E."/>
            <person name="Liu S."/>
            <person name="Long H."/>
            <person name="Ramasamy R.K."/>
            <person name="Rodriguez J.C."/>
            <person name="Van S.L."/>
            <person name="Yuan L."/>
            <person name="Wang Z."/>
            <person name="Xia Z."/>
            <person name="Xiao L."/>
            <person name="Anderson O.D."/>
            <person name="Ouyang S."/>
            <person name="Liang Y."/>
            <person name="Zimin A.V."/>
            <person name="Pertea G."/>
            <person name="Qi P."/>
            <person name="Bennetzen J.L."/>
            <person name="Dai X."/>
            <person name="Dawson M.W."/>
            <person name="Muller H.G."/>
            <person name="Kugler K."/>
            <person name="Rivarola-Duarte L."/>
            <person name="Spannagl M."/>
            <person name="Mayer K.F.X."/>
            <person name="Lu F.H."/>
            <person name="Bevan M.W."/>
            <person name="Leroy P."/>
            <person name="Li P."/>
            <person name="You F.M."/>
            <person name="Sun Q."/>
            <person name="Liu Z."/>
            <person name="Lyons E."/>
            <person name="Wicker T."/>
            <person name="Salzberg S.L."/>
            <person name="Devos K.M."/>
            <person name="Dvorak J."/>
        </authorList>
    </citation>
    <scope>NUCLEOTIDE SEQUENCE [LARGE SCALE GENOMIC DNA]</scope>
    <source>
        <strain evidence="2">cv. AL8/78</strain>
    </source>
</reference>
<keyword evidence="1" id="KW-1133">Transmembrane helix</keyword>
<proteinExistence type="predicted"/>
<evidence type="ECO:0000313" key="3">
    <source>
        <dbReference type="Proteomes" id="UP000015105"/>
    </source>
</evidence>
<protein>
    <submittedName>
        <fullName evidence="2">Uncharacterized protein</fullName>
    </submittedName>
</protein>
<dbReference type="EnsemblPlants" id="AET3Gv21145900.9">
    <property type="protein sequence ID" value="AET3Gv21145900.9"/>
    <property type="gene ID" value="AET3Gv21145900"/>
</dbReference>
<dbReference type="Proteomes" id="UP000015105">
    <property type="component" value="Chromosome 3D"/>
</dbReference>
<organism evidence="2 3">
    <name type="scientific">Aegilops tauschii subsp. strangulata</name>
    <name type="common">Goatgrass</name>
    <dbReference type="NCBI Taxonomy" id="200361"/>
    <lineage>
        <taxon>Eukaryota</taxon>
        <taxon>Viridiplantae</taxon>
        <taxon>Streptophyta</taxon>
        <taxon>Embryophyta</taxon>
        <taxon>Tracheophyta</taxon>
        <taxon>Spermatophyta</taxon>
        <taxon>Magnoliopsida</taxon>
        <taxon>Liliopsida</taxon>
        <taxon>Poales</taxon>
        <taxon>Poaceae</taxon>
        <taxon>BOP clade</taxon>
        <taxon>Pooideae</taxon>
        <taxon>Triticodae</taxon>
        <taxon>Triticeae</taxon>
        <taxon>Triticinae</taxon>
        <taxon>Aegilops</taxon>
    </lineage>
</organism>
<feature type="transmembrane region" description="Helical" evidence="1">
    <location>
        <begin position="16"/>
        <end position="35"/>
    </location>
</feature>
<feature type="transmembrane region" description="Helical" evidence="1">
    <location>
        <begin position="55"/>
        <end position="79"/>
    </location>
</feature>
<sequence>MDSRNSWPEVKRINNYAAFSGCLAMVIRGLGYLVVTWSTVVLLGGFVSLLQKKDFFALTIITFIQIAGLVLLPFFSVVFRSI</sequence>
<dbReference type="EnsemblPlants" id="AET3Gv21145900.8">
    <property type="protein sequence ID" value="AET3Gv21145900.8"/>
    <property type="gene ID" value="AET3Gv21145900"/>
</dbReference>
<reference evidence="2" key="5">
    <citation type="journal article" date="2021" name="G3 (Bethesda)">
        <title>Aegilops tauschii genome assembly Aet v5.0 features greater sequence contiguity and improved annotation.</title>
        <authorList>
            <person name="Wang L."/>
            <person name="Zhu T."/>
            <person name="Rodriguez J.C."/>
            <person name="Deal K.R."/>
            <person name="Dubcovsky J."/>
            <person name="McGuire P.E."/>
            <person name="Lux T."/>
            <person name="Spannagl M."/>
            <person name="Mayer K.F.X."/>
            <person name="Baldrich P."/>
            <person name="Meyers B.C."/>
            <person name="Huo N."/>
            <person name="Gu Y.Q."/>
            <person name="Zhou H."/>
            <person name="Devos K.M."/>
            <person name="Bennetzen J.L."/>
            <person name="Unver T."/>
            <person name="Budak H."/>
            <person name="Gulick P.J."/>
            <person name="Galiba G."/>
            <person name="Kalapos B."/>
            <person name="Nelson D.R."/>
            <person name="Li P."/>
            <person name="You F.M."/>
            <person name="Luo M.C."/>
            <person name="Dvorak J."/>
        </authorList>
    </citation>
    <scope>NUCLEOTIDE SEQUENCE [LARGE SCALE GENOMIC DNA]</scope>
    <source>
        <strain evidence="2">cv. AL8/78</strain>
    </source>
</reference>
<reference evidence="3" key="1">
    <citation type="journal article" date="2014" name="Science">
        <title>Ancient hybridizations among the ancestral genomes of bread wheat.</title>
        <authorList>
            <consortium name="International Wheat Genome Sequencing Consortium,"/>
            <person name="Marcussen T."/>
            <person name="Sandve S.R."/>
            <person name="Heier L."/>
            <person name="Spannagl M."/>
            <person name="Pfeifer M."/>
            <person name="Jakobsen K.S."/>
            <person name="Wulff B.B."/>
            <person name="Steuernagel B."/>
            <person name="Mayer K.F."/>
            <person name="Olsen O.A."/>
        </authorList>
    </citation>
    <scope>NUCLEOTIDE SEQUENCE [LARGE SCALE GENOMIC DNA]</scope>
    <source>
        <strain evidence="3">cv. AL8/78</strain>
    </source>
</reference>
<evidence type="ECO:0000256" key="1">
    <source>
        <dbReference type="SAM" id="Phobius"/>
    </source>
</evidence>
<dbReference type="EnsemblPlants" id="AET3Gv21145900.11">
    <property type="protein sequence ID" value="AET3Gv21145900.11"/>
    <property type="gene ID" value="AET3Gv21145900"/>
</dbReference>
<dbReference type="EnsemblPlants" id="AET3Gv21145900.7">
    <property type="protein sequence ID" value="AET3Gv21145900.7"/>
    <property type="gene ID" value="AET3Gv21145900"/>
</dbReference>
<dbReference type="Gramene" id="AET3Gv21145900.7">
    <property type="protein sequence ID" value="AET3Gv21145900.7"/>
    <property type="gene ID" value="AET3Gv21145900"/>
</dbReference>
<dbReference type="Gramene" id="AET3Gv21145900.11">
    <property type="protein sequence ID" value="AET3Gv21145900.11"/>
    <property type="gene ID" value="AET3Gv21145900"/>
</dbReference>
<dbReference type="PANTHER" id="PTHR33115:SF58">
    <property type="entry name" value="CONDENSIN COMPLEX SUBUNIT 1 C-TERMINAL DOMAIN-CONTAINING PROTEIN"/>
    <property type="match status" value="1"/>
</dbReference>
<evidence type="ECO:0000313" key="2">
    <source>
        <dbReference type="EnsemblPlants" id="AET3Gv21145900.9"/>
    </source>
</evidence>
<keyword evidence="1" id="KW-0472">Membrane</keyword>
<accession>A0A453GPN0</accession>
<reference evidence="3" key="2">
    <citation type="journal article" date="2017" name="Nat. Plants">
        <title>The Aegilops tauschii genome reveals multiple impacts of transposons.</title>
        <authorList>
            <person name="Zhao G."/>
            <person name="Zou C."/>
            <person name="Li K."/>
            <person name="Wang K."/>
            <person name="Li T."/>
            <person name="Gao L."/>
            <person name="Zhang X."/>
            <person name="Wang H."/>
            <person name="Yang Z."/>
            <person name="Liu X."/>
            <person name="Jiang W."/>
            <person name="Mao L."/>
            <person name="Kong X."/>
            <person name="Jiao Y."/>
            <person name="Jia J."/>
        </authorList>
    </citation>
    <scope>NUCLEOTIDE SEQUENCE [LARGE SCALE GENOMIC DNA]</scope>
    <source>
        <strain evidence="3">cv. AL8/78</strain>
    </source>
</reference>
<keyword evidence="3" id="KW-1185">Reference proteome</keyword>
<dbReference type="Gramene" id="AET3Gv21145900.8">
    <property type="protein sequence ID" value="AET3Gv21145900.8"/>
    <property type="gene ID" value="AET3Gv21145900"/>
</dbReference>
<name>A0A453GPN0_AEGTS</name>
<keyword evidence="1" id="KW-0812">Transmembrane</keyword>
<dbReference type="Gramene" id="AET3Gv21145900.9">
    <property type="protein sequence ID" value="AET3Gv21145900.9"/>
    <property type="gene ID" value="AET3Gv21145900"/>
</dbReference>
<reference evidence="2" key="4">
    <citation type="submission" date="2019-03" db="UniProtKB">
        <authorList>
            <consortium name="EnsemblPlants"/>
        </authorList>
    </citation>
    <scope>IDENTIFICATION</scope>
</reference>
<dbReference type="AlphaFoldDB" id="A0A453GPN0"/>